<dbReference type="EMBL" id="UIVS01000001">
    <property type="protein sequence ID" value="SVP89982.1"/>
    <property type="molecule type" value="Genomic_DNA"/>
</dbReference>
<organism evidence="4">
    <name type="scientific">Theileria annulata</name>
    <dbReference type="NCBI Taxonomy" id="5874"/>
    <lineage>
        <taxon>Eukaryota</taxon>
        <taxon>Sar</taxon>
        <taxon>Alveolata</taxon>
        <taxon>Apicomplexa</taxon>
        <taxon>Aconoidasida</taxon>
        <taxon>Piroplasmida</taxon>
        <taxon>Theileriidae</taxon>
        <taxon>Theileria</taxon>
    </lineage>
</organism>
<feature type="region of interest" description="Disordered" evidence="1">
    <location>
        <begin position="1"/>
        <end position="93"/>
    </location>
</feature>
<evidence type="ECO:0000256" key="1">
    <source>
        <dbReference type="SAM" id="MobiDB-lite"/>
    </source>
</evidence>
<sequence length="124" mass="14249">MSYKSRGSHKKFTPKGRSRYVASDDEIIARNQEILNLEQSEGSDSNDTSDDSENEVPETNTRVSNEFEPLIEVNNPNKTKNSVEKTVELSRREKEELRRQKFERDKMKLMAEGKLATAKADLAR</sequence>
<dbReference type="VEuPathDB" id="PiroplasmaDB:TA05650"/>
<protein>
    <submittedName>
        <fullName evidence="4">Casein kinase substrate phosphoprotein PP28, putative</fullName>
    </submittedName>
</protein>
<evidence type="ECO:0000259" key="2">
    <source>
        <dbReference type="Pfam" id="PF10252"/>
    </source>
</evidence>
<dbReference type="Pfam" id="PF10252">
    <property type="entry name" value="PP28"/>
    <property type="match status" value="1"/>
</dbReference>
<keyword evidence="4" id="KW-0808">Transferase</keyword>
<name>A0A3B0MKJ9_THEAN</name>
<feature type="compositionally biased region" description="Basic and acidic residues" evidence="1">
    <location>
        <begin position="81"/>
        <end position="93"/>
    </location>
</feature>
<dbReference type="AlphaFoldDB" id="A0A3B0MKJ9"/>
<feature type="compositionally biased region" description="Acidic residues" evidence="1">
    <location>
        <begin position="47"/>
        <end position="56"/>
    </location>
</feature>
<evidence type="ECO:0000313" key="3">
    <source>
        <dbReference type="EMBL" id="SVP88838.1"/>
    </source>
</evidence>
<feature type="compositionally biased region" description="Basic residues" evidence="1">
    <location>
        <begin position="1"/>
        <end position="18"/>
    </location>
</feature>
<dbReference type="PANTHER" id="PTHR22055">
    <property type="entry name" value="28 KDA HEAT- AND ACID-STABLE PHOSPHOPROTEIN PDGF-ASSOCIATED PROTEIN"/>
    <property type="match status" value="1"/>
</dbReference>
<proteinExistence type="predicted"/>
<dbReference type="InterPro" id="IPR019380">
    <property type="entry name" value="Casein_kinase_sb_PP28"/>
</dbReference>
<evidence type="ECO:0000313" key="4">
    <source>
        <dbReference type="EMBL" id="SVP89982.1"/>
    </source>
</evidence>
<dbReference type="EMBL" id="UIVT01000001">
    <property type="protein sequence ID" value="SVP88838.1"/>
    <property type="molecule type" value="Genomic_DNA"/>
</dbReference>
<keyword evidence="4" id="KW-0418">Kinase</keyword>
<dbReference type="InterPro" id="IPR039876">
    <property type="entry name" value="HAP28"/>
</dbReference>
<gene>
    <name evidence="3" type="ORF">TAT_000069000</name>
    <name evidence="4" type="ORF">TAV_000068500</name>
</gene>
<accession>A0A3B0MKJ9</accession>
<feature type="domain" description="Casein kinase substrate phosphoprotein PP28" evidence="2">
    <location>
        <begin position="77"/>
        <end position="124"/>
    </location>
</feature>
<dbReference type="GO" id="GO:0016301">
    <property type="term" value="F:kinase activity"/>
    <property type="evidence" value="ECO:0007669"/>
    <property type="project" value="UniProtKB-KW"/>
</dbReference>
<reference evidence="4" key="1">
    <citation type="submission" date="2018-07" db="EMBL/GenBank/DDBJ databases">
        <authorList>
            <person name="Quirk P.G."/>
            <person name="Krulwich T.A."/>
        </authorList>
    </citation>
    <scope>NUCLEOTIDE SEQUENCE</scope>
    <source>
        <strain evidence="4">Anand</strain>
    </source>
</reference>